<dbReference type="InterPro" id="IPR020904">
    <property type="entry name" value="Sc_DH/Rdtase_CS"/>
</dbReference>
<dbReference type="InterPro" id="IPR036291">
    <property type="entry name" value="NAD(P)-bd_dom_sf"/>
</dbReference>
<comment type="similarity">
    <text evidence="1 3">Belongs to the short-chain dehydrogenases/reductases (SDR) family.</text>
</comment>
<sequence length="384" mass="42261">MNRSGKREQQAALDCQFRPDPHRLCSDSGIGHALSKYLDQLGFTVFAGVLNENGSGAEELRRTCSTRFSVLQLDVTDSQQIKDAYSKVVQKVQNRGLWAVVNNAGILGLPTDGELIPMIHYKRCMDVNFFGAVEVTKAFLPLLRKSKGRLVNISSMAGGVPLFKMAAYGSSKAALTMFSAVMRQELSKWEVKVSNIQPGGFKTSITGTSEMRDKLEKDILDHLTPDVQEEYGQDYILAQKNVFNAVSTYASSDVSPVLQDIQHAISAKSPFTFYTPGIPDPEVASPRVKAETYSEKPVKQGHFAFAFQDLKVLNAVGILNPAKATRLLTQWFPAHFLLKAVTASPLLLQMVEATPIVHLAIWIVISKNPDANIPEFKGIEAIIC</sequence>
<dbReference type="Pfam" id="PF00106">
    <property type="entry name" value="adh_short"/>
    <property type="match status" value="1"/>
</dbReference>
<dbReference type="GO" id="GO:0008202">
    <property type="term" value="P:steroid metabolic process"/>
    <property type="evidence" value="ECO:0007669"/>
    <property type="project" value="TreeGrafter"/>
</dbReference>
<dbReference type="PRINTS" id="PR00081">
    <property type="entry name" value="GDHRDH"/>
</dbReference>
<dbReference type="Proteomes" id="UP000010556">
    <property type="component" value="Unassembled WGS sequence"/>
</dbReference>
<dbReference type="EMBL" id="KB099432">
    <property type="protein sequence ID" value="ELK38097.1"/>
    <property type="molecule type" value="Genomic_DNA"/>
</dbReference>
<dbReference type="PANTHER" id="PTHR43313">
    <property type="entry name" value="SHORT-CHAIN DEHYDROGENASE/REDUCTASE FAMILY 9C"/>
    <property type="match status" value="1"/>
</dbReference>
<dbReference type="PRINTS" id="PR00080">
    <property type="entry name" value="SDRFAMILY"/>
</dbReference>
<evidence type="ECO:0000256" key="2">
    <source>
        <dbReference type="ARBA" id="ARBA00023002"/>
    </source>
</evidence>
<dbReference type="Gene3D" id="3.40.50.720">
    <property type="entry name" value="NAD(P)-binding Rossmann-like Domain"/>
    <property type="match status" value="1"/>
</dbReference>
<dbReference type="GO" id="GO:0004303">
    <property type="term" value="F:estradiol 17-beta-dehydrogenase [NAD(P)+] activity"/>
    <property type="evidence" value="ECO:0007669"/>
    <property type="project" value="TreeGrafter"/>
</dbReference>
<protein>
    <submittedName>
        <fullName evidence="4">Estradiol 17-beta-dehydrogenase 2</fullName>
    </submittedName>
</protein>
<dbReference type="GO" id="GO:0047035">
    <property type="term" value="F:testosterone dehydrogenase (NAD+) activity"/>
    <property type="evidence" value="ECO:0007669"/>
    <property type="project" value="TreeGrafter"/>
</dbReference>
<evidence type="ECO:0000313" key="4">
    <source>
        <dbReference type="EMBL" id="ELK38097.1"/>
    </source>
</evidence>
<evidence type="ECO:0000313" key="5">
    <source>
        <dbReference type="Proteomes" id="UP000010556"/>
    </source>
</evidence>
<dbReference type="InterPro" id="IPR002347">
    <property type="entry name" value="SDR_fam"/>
</dbReference>
<dbReference type="PANTHER" id="PTHR43313:SF3">
    <property type="entry name" value="17-BETA-HYDROXYSTEROID DEHYDROGENASE TYPE 2"/>
    <property type="match status" value="1"/>
</dbReference>
<evidence type="ECO:0000256" key="1">
    <source>
        <dbReference type="ARBA" id="ARBA00006484"/>
    </source>
</evidence>
<gene>
    <name evidence="4" type="ORF">MDA_GLEAN10002022</name>
</gene>
<dbReference type="SUPFAM" id="SSF51735">
    <property type="entry name" value="NAD(P)-binding Rossmann-fold domains"/>
    <property type="match status" value="1"/>
</dbReference>
<reference evidence="5" key="1">
    <citation type="journal article" date="2013" name="Science">
        <title>Comparative analysis of bat genomes provides insight into the evolution of flight and immunity.</title>
        <authorList>
            <person name="Zhang G."/>
            <person name="Cowled C."/>
            <person name="Shi Z."/>
            <person name="Huang Z."/>
            <person name="Bishop-Lilly K.A."/>
            <person name="Fang X."/>
            <person name="Wynne J.W."/>
            <person name="Xiong Z."/>
            <person name="Baker M.L."/>
            <person name="Zhao W."/>
            <person name="Tachedjian M."/>
            <person name="Zhu Y."/>
            <person name="Zhou P."/>
            <person name="Jiang X."/>
            <person name="Ng J."/>
            <person name="Yang L."/>
            <person name="Wu L."/>
            <person name="Xiao J."/>
            <person name="Feng Y."/>
            <person name="Chen Y."/>
            <person name="Sun X."/>
            <person name="Zhang Y."/>
            <person name="Marsh G.A."/>
            <person name="Crameri G."/>
            <person name="Broder C.C."/>
            <person name="Frey K.G."/>
            <person name="Wang L.F."/>
            <person name="Wang J."/>
        </authorList>
    </citation>
    <scope>NUCLEOTIDE SEQUENCE [LARGE SCALE GENOMIC DNA]</scope>
</reference>
<dbReference type="CDD" id="cd09805">
    <property type="entry name" value="type2_17beta_HSD-like_SDR_c"/>
    <property type="match status" value="1"/>
</dbReference>
<keyword evidence="2" id="KW-0560">Oxidoreductase</keyword>
<name>L5MIG8_MYODS</name>
<evidence type="ECO:0000256" key="3">
    <source>
        <dbReference type="RuleBase" id="RU000363"/>
    </source>
</evidence>
<keyword evidence="5" id="KW-1185">Reference proteome</keyword>
<dbReference type="AlphaFoldDB" id="L5MIG8"/>
<dbReference type="eggNOG" id="KOG1610">
    <property type="taxonomic scope" value="Eukaryota"/>
</dbReference>
<dbReference type="PROSITE" id="PS00061">
    <property type="entry name" value="ADH_SHORT"/>
    <property type="match status" value="1"/>
</dbReference>
<accession>L5MIG8</accession>
<proteinExistence type="inferred from homology"/>
<organism evidence="4 5">
    <name type="scientific">Myotis davidii</name>
    <name type="common">David's myotis</name>
    <dbReference type="NCBI Taxonomy" id="225400"/>
    <lineage>
        <taxon>Eukaryota</taxon>
        <taxon>Metazoa</taxon>
        <taxon>Chordata</taxon>
        <taxon>Craniata</taxon>
        <taxon>Vertebrata</taxon>
        <taxon>Euteleostomi</taxon>
        <taxon>Mammalia</taxon>
        <taxon>Eutheria</taxon>
        <taxon>Laurasiatheria</taxon>
        <taxon>Chiroptera</taxon>
        <taxon>Yangochiroptera</taxon>
        <taxon>Vespertilionidae</taxon>
        <taxon>Myotis</taxon>
    </lineage>
</organism>